<dbReference type="AlphaFoldDB" id="A0A4P2R3J0"/>
<evidence type="ECO:0000313" key="2">
    <source>
        <dbReference type="Proteomes" id="UP000295497"/>
    </source>
</evidence>
<accession>A0A4P2R3J0</accession>
<dbReference type="Pfam" id="PF26412">
    <property type="entry name" value="BrxE"/>
    <property type="match status" value="1"/>
</dbReference>
<dbReference type="InterPro" id="IPR058690">
    <property type="entry name" value="BrxE"/>
</dbReference>
<dbReference type="RefSeq" id="WP_129580219.1">
    <property type="nucleotide sequence ID" value="NZ_CP012672.1"/>
</dbReference>
<organism evidence="1 2">
    <name type="scientific">Sorangium cellulosum</name>
    <name type="common">Polyangium cellulosum</name>
    <dbReference type="NCBI Taxonomy" id="56"/>
    <lineage>
        <taxon>Bacteria</taxon>
        <taxon>Pseudomonadati</taxon>
        <taxon>Myxococcota</taxon>
        <taxon>Polyangia</taxon>
        <taxon>Polyangiales</taxon>
        <taxon>Polyangiaceae</taxon>
        <taxon>Sorangium</taxon>
    </lineage>
</organism>
<dbReference type="NCBIfam" id="NF033448">
    <property type="entry name" value="BREX_6_BrxE"/>
    <property type="match status" value="1"/>
</dbReference>
<evidence type="ECO:0000313" key="1">
    <source>
        <dbReference type="EMBL" id="AUX37619.1"/>
    </source>
</evidence>
<proteinExistence type="predicted"/>
<name>A0A4P2R3J0_SORCE</name>
<sequence length="188" mass="20723">MSTLIPDETLDAILVMQLTIAWAGEGRCSPRRLGWWDTDLIDDAGGGDFFARLLPQTHAWASLEAVREVARRTDAKARGKMADPDKMRSLYFLGFEVDEQLGDRLASHKRSGKKPAEALALPLPLTADFSKEKLVATLQGDVPFTTVPNGRQLKGQRPEAPDVLVKRLAAALVPLAEQYPLPFFKLEG</sequence>
<dbReference type="EMBL" id="CP012672">
    <property type="protein sequence ID" value="AUX37619.1"/>
    <property type="molecule type" value="Genomic_DNA"/>
</dbReference>
<dbReference type="NCBIfam" id="NF033447">
    <property type="entry name" value="BrxE_fam"/>
    <property type="match status" value="1"/>
</dbReference>
<reference evidence="1 2" key="1">
    <citation type="submission" date="2015-09" db="EMBL/GenBank/DDBJ databases">
        <title>Sorangium comparison.</title>
        <authorList>
            <person name="Zaburannyi N."/>
            <person name="Bunk B."/>
            <person name="Overmann J."/>
            <person name="Mueller R."/>
        </authorList>
    </citation>
    <scope>NUCLEOTIDE SEQUENCE [LARGE SCALE GENOMIC DNA]</scope>
    <source>
        <strain evidence="1 2">So ce836</strain>
    </source>
</reference>
<gene>
    <name evidence="1" type="ORF">SOCE836_098490</name>
</gene>
<dbReference type="Proteomes" id="UP000295497">
    <property type="component" value="Chromosome"/>
</dbReference>
<evidence type="ECO:0008006" key="3">
    <source>
        <dbReference type="Google" id="ProtNLM"/>
    </source>
</evidence>
<protein>
    <recommendedName>
        <fullName evidence="3">BREX-6 system BrxE protein</fullName>
    </recommendedName>
</protein>